<dbReference type="OrthoDB" id="9758793at2"/>
<gene>
    <name evidence="3" type="ORF">SAMN04488058_1444</name>
</gene>
<dbReference type="GO" id="GO:0030288">
    <property type="term" value="C:outer membrane-bounded periplasmic space"/>
    <property type="evidence" value="ECO:0007669"/>
    <property type="project" value="TreeGrafter"/>
</dbReference>
<dbReference type="Pfam" id="PF17820">
    <property type="entry name" value="PDZ_6"/>
    <property type="match status" value="1"/>
</dbReference>
<evidence type="ECO:0000256" key="1">
    <source>
        <dbReference type="SAM" id="SignalP"/>
    </source>
</evidence>
<dbReference type="PROSITE" id="PS50106">
    <property type="entry name" value="PDZ"/>
    <property type="match status" value="1"/>
</dbReference>
<evidence type="ECO:0000313" key="3">
    <source>
        <dbReference type="EMBL" id="SEJ93864.1"/>
    </source>
</evidence>
<dbReference type="Gene3D" id="2.30.42.10">
    <property type="match status" value="1"/>
</dbReference>
<dbReference type="AlphaFoldDB" id="A0A1H7CXG5"/>
<feature type="signal peptide" evidence="1">
    <location>
        <begin position="1"/>
        <end position="19"/>
    </location>
</feature>
<dbReference type="PANTHER" id="PTHR32060:SF30">
    <property type="entry name" value="CARBOXY-TERMINAL PROCESSING PROTEASE CTPA"/>
    <property type="match status" value="1"/>
</dbReference>
<dbReference type="InterPro" id="IPR001478">
    <property type="entry name" value="PDZ"/>
</dbReference>
<feature type="chain" id="PRO_5011754568" evidence="1">
    <location>
        <begin position="20"/>
        <end position="309"/>
    </location>
</feature>
<accession>A0A1H7CXG5</accession>
<name>A0A1H7CXG5_9DEIO</name>
<dbReference type="STRING" id="856736.SAMN04488058_1444"/>
<dbReference type="InterPro" id="IPR041489">
    <property type="entry name" value="PDZ_6"/>
</dbReference>
<evidence type="ECO:0000313" key="4">
    <source>
        <dbReference type="Proteomes" id="UP000199223"/>
    </source>
</evidence>
<dbReference type="GO" id="GO:0007165">
    <property type="term" value="P:signal transduction"/>
    <property type="evidence" value="ECO:0007669"/>
    <property type="project" value="TreeGrafter"/>
</dbReference>
<evidence type="ECO:0000259" key="2">
    <source>
        <dbReference type="PROSITE" id="PS50106"/>
    </source>
</evidence>
<dbReference type="Proteomes" id="UP000199223">
    <property type="component" value="Unassembled WGS sequence"/>
</dbReference>
<protein>
    <submittedName>
        <fullName evidence="3">PDZ domain-containing protein</fullName>
    </submittedName>
</protein>
<feature type="domain" description="PDZ" evidence="2">
    <location>
        <begin position="220"/>
        <end position="303"/>
    </location>
</feature>
<dbReference type="GO" id="GO:0004175">
    <property type="term" value="F:endopeptidase activity"/>
    <property type="evidence" value="ECO:0007669"/>
    <property type="project" value="TreeGrafter"/>
</dbReference>
<dbReference type="PANTHER" id="PTHR32060">
    <property type="entry name" value="TAIL-SPECIFIC PROTEASE"/>
    <property type="match status" value="1"/>
</dbReference>
<dbReference type="InterPro" id="IPR036034">
    <property type="entry name" value="PDZ_sf"/>
</dbReference>
<keyword evidence="1" id="KW-0732">Signal</keyword>
<reference evidence="4" key="1">
    <citation type="submission" date="2016-10" db="EMBL/GenBank/DDBJ databases">
        <authorList>
            <person name="Varghese N."/>
            <person name="Submissions S."/>
        </authorList>
    </citation>
    <scope>NUCLEOTIDE SEQUENCE [LARGE SCALE GENOMIC DNA]</scope>
    <source>
        <strain evidence="4">CGMCC 1.10218</strain>
    </source>
</reference>
<dbReference type="EMBL" id="FNZA01000044">
    <property type="protein sequence ID" value="SEJ93864.1"/>
    <property type="molecule type" value="Genomic_DNA"/>
</dbReference>
<organism evidence="3 4">
    <name type="scientific">Deinococcus reticulitermitis</name>
    <dbReference type="NCBI Taxonomy" id="856736"/>
    <lineage>
        <taxon>Bacteria</taxon>
        <taxon>Thermotogati</taxon>
        <taxon>Deinococcota</taxon>
        <taxon>Deinococci</taxon>
        <taxon>Deinococcales</taxon>
        <taxon>Deinococcaceae</taxon>
        <taxon>Deinococcus</taxon>
    </lineage>
</organism>
<keyword evidence="4" id="KW-1185">Reference proteome</keyword>
<dbReference type="RefSeq" id="WP_092265881.1">
    <property type="nucleotide sequence ID" value="NZ_FNZA01000044.1"/>
</dbReference>
<dbReference type="SMART" id="SM00228">
    <property type="entry name" value="PDZ"/>
    <property type="match status" value="1"/>
</dbReference>
<dbReference type="CDD" id="cd06782">
    <property type="entry name" value="cpPDZ_CPP-like"/>
    <property type="match status" value="1"/>
</dbReference>
<sequence>MQKTLLALSAAVLGGTALSAPIKNNTVTGKITDWPAGKTGELQLRLLDYLTDQKDAVLARTPIDPAGNFTLKLPDAAALAKVLPAKDAVYSYGGACQGSLTLSPAAQVNFFDLQAFVEDKLVSNVKYRTSRTPWPWLSENFAFQELAFASAATKLDGAASCDLQNSPFYDQNGSRMRVETTATLAAGWNTLTGTEGSKTVFSDAPMPGTAFWHVQIGFGGIGMRPGPTDDQKGVQVLALTPGGAAEAAGLKVGDLILAVDGRPVDPANVGAMAERVRGEEGTTVTLTVKRGEQTLALPIKRQFVSLSRP</sequence>
<dbReference type="SUPFAM" id="SSF50156">
    <property type="entry name" value="PDZ domain-like"/>
    <property type="match status" value="1"/>
</dbReference>
<proteinExistence type="predicted"/>